<dbReference type="CDD" id="cd13634">
    <property type="entry name" value="PBP2_Sco4506"/>
    <property type="match status" value="1"/>
</dbReference>
<dbReference type="SUPFAM" id="SSF53850">
    <property type="entry name" value="Periplasmic binding protein-like II"/>
    <property type="match status" value="1"/>
</dbReference>
<dbReference type="InterPro" id="IPR002701">
    <property type="entry name" value="CM_II_prokaryot"/>
</dbReference>
<comment type="caution">
    <text evidence="6">The sequence shown here is derived from an EMBL/GenBank/DDBJ whole genome shotgun (WGS) entry which is preliminary data.</text>
</comment>
<sequence length="368" mass="39334">MAVRTGTHVTPARSRIDDLDTKLIALLHERRRISAGIQRDRLANGGVRTDTAREREIFRRYRSEFGSAGTTLSSTVLEICRGRLGAERAHHAIEPETGPLRLGTFSFANCGTVRWGLADVPTETGTPAAMAAALLVGEVDVAPISLVEYLRHHDELLALPGLAIGSDGPVLSCQLFTRGPLEDLAGGRVALGSTSRTAALLATVLLAEWAGVDVEYRVEPPVLADMLRQADGAVLIGDAALAETLHPRPGLRVHDLGALWRDWTGLPMVFAVWAVRRSTAARRPDDVRAAHAVLLEAAGRGAANLADVAESLAHNGLFSGDELTRYLGTLDHSLGERQLAGIRHFAKLAARHGDVAEDADLTFFGGDA</sequence>
<dbReference type="PANTHER" id="PTHR37690:SF1">
    <property type="entry name" value="CHORISMATE DEHYDRATASE"/>
    <property type="match status" value="1"/>
</dbReference>
<evidence type="ECO:0000313" key="6">
    <source>
        <dbReference type="EMBL" id="MFC6092622.1"/>
    </source>
</evidence>
<dbReference type="InterPro" id="IPR030868">
    <property type="entry name" value="MqnA"/>
</dbReference>
<dbReference type="InterPro" id="IPR003773">
    <property type="entry name" value="Menaquinone_biosynth"/>
</dbReference>
<dbReference type="SUPFAM" id="SSF48600">
    <property type="entry name" value="Chorismate mutase II"/>
    <property type="match status" value="1"/>
</dbReference>
<evidence type="ECO:0000259" key="5">
    <source>
        <dbReference type="PROSITE" id="PS51168"/>
    </source>
</evidence>
<dbReference type="NCBIfam" id="NF005894">
    <property type="entry name" value="PRK07857.1"/>
    <property type="match status" value="1"/>
</dbReference>
<keyword evidence="6" id="KW-0413">Isomerase</keyword>
<dbReference type="SMART" id="SM00830">
    <property type="entry name" value="CM_2"/>
    <property type="match status" value="1"/>
</dbReference>
<gene>
    <name evidence="4" type="primary">mqnA</name>
    <name evidence="6" type="ORF">ACFP3R_25385</name>
</gene>
<protein>
    <recommendedName>
        <fullName evidence="4">Chorismate dehydratase</fullName>
        <ecNumber evidence="4">4.2.1.151</ecNumber>
    </recommendedName>
    <alternativeName>
        <fullName evidence="4">Menaquinone biosynthetic enzyme MqnA</fullName>
    </alternativeName>
</protein>
<comment type="function">
    <text evidence="4">Catalyzes the dehydration of chorismate into 3-[(1-carboxyvinyl)oxy]benzoate, a step in the biosynthesis of menaquinone (MK, vitamin K2).</text>
</comment>
<dbReference type="EMBL" id="JBHSQO010000031">
    <property type="protein sequence ID" value="MFC6092622.1"/>
    <property type="molecule type" value="Genomic_DNA"/>
</dbReference>
<evidence type="ECO:0000256" key="2">
    <source>
        <dbReference type="ARBA" id="ARBA00022428"/>
    </source>
</evidence>
<dbReference type="PANTHER" id="PTHR37690">
    <property type="entry name" value="CHORISMATE DEHYDRATASE"/>
    <property type="match status" value="1"/>
</dbReference>
<evidence type="ECO:0000256" key="4">
    <source>
        <dbReference type="HAMAP-Rule" id="MF_00995"/>
    </source>
</evidence>
<keyword evidence="3 4" id="KW-0456">Lyase</keyword>
<comment type="catalytic activity">
    <reaction evidence="4">
        <text>chorismate = 3-[(1-carboxyvinyl)-oxy]benzoate + H2O</text>
        <dbReference type="Rhea" id="RHEA:40051"/>
        <dbReference type="ChEBI" id="CHEBI:15377"/>
        <dbReference type="ChEBI" id="CHEBI:29748"/>
        <dbReference type="ChEBI" id="CHEBI:76981"/>
        <dbReference type="EC" id="4.2.1.151"/>
    </reaction>
</comment>
<dbReference type="InterPro" id="IPR036263">
    <property type="entry name" value="Chorismate_II_sf"/>
</dbReference>
<feature type="domain" description="Chorismate mutase" evidence="5">
    <location>
        <begin position="3"/>
        <end position="91"/>
    </location>
</feature>
<organism evidence="6 7">
    <name type="scientific">Saccharothrix lopnurensis</name>
    <dbReference type="NCBI Taxonomy" id="1670621"/>
    <lineage>
        <taxon>Bacteria</taxon>
        <taxon>Bacillati</taxon>
        <taxon>Actinomycetota</taxon>
        <taxon>Actinomycetes</taxon>
        <taxon>Pseudonocardiales</taxon>
        <taxon>Pseudonocardiaceae</taxon>
        <taxon>Saccharothrix</taxon>
    </lineage>
</organism>
<dbReference type="Gene3D" id="1.20.59.10">
    <property type="entry name" value="Chorismate mutase"/>
    <property type="match status" value="1"/>
</dbReference>
<comment type="pathway">
    <text evidence="1 4">Quinol/quinone metabolism; menaquinone biosynthesis.</text>
</comment>
<accession>A0ABW1PCS5</accession>
<dbReference type="EC" id="4.2.1.151" evidence="4"/>
<comment type="similarity">
    <text evidence="4">Belongs to the MqnA/MqnD family. MqnA subfamily.</text>
</comment>
<dbReference type="Gene3D" id="3.40.190.10">
    <property type="entry name" value="Periplasmic binding protein-like II"/>
    <property type="match status" value="2"/>
</dbReference>
<dbReference type="InterPro" id="IPR036979">
    <property type="entry name" value="CM_dom_sf"/>
</dbReference>
<dbReference type="PROSITE" id="PS51168">
    <property type="entry name" value="CHORISMATE_MUT_2"/>
    <property type="match status" value="1"/>
</dbReference>
<evidence type="ECO:0000313" key="7">
    <source>
        <dbReference type="Proteomes" id="UP001596220"/>
    </source>
</evidence>
<dbReference type="RefSeq" id="WP_380639004.1">
    <property type="nucleotide sequence ID" value="NZ_JBHSQO010000031.1"/>
</dbReference>
<dbReference type="Pfam" id="PF02621">
    <property type="entry name" value="VitK2_biosynth"/>
    <property type="match status" value="1"/>
</dbReference>
<dbReference type="Pfam" id="PF01817">
    <property type="entry name" value="CM_2"/>
    <property type="match status" value="1"/>
</dbReference>
<dbReference type="Proteomes" id="UP001596220">
    <property type="component" value="Unassembled WGS sequence"/>
</dbReference>
<keyword evidence="7" id="KW-1185">Reference proteome</keyword>
<evidence type="ECO:0000256" key="3">
    <source>
        <dbReference type="ARBA" id="ARBA00023239"/>
    </source>
</evidence>
<keyword evidence="2 4" id="KW-0474">Menaquinone biosynthesis</keyword>
<proteinExistence type="inferred from homology"/>
<reference evidence="7" key="1">
    <citation type="journal article" date="2019" name="Int. J. Syst. Evol. Microbiol.">
        <title>The Global Catalogue of Microorganisms (GCM) 10K type strain sequencing project: providing services to taxonomists for standard genome sequencing and annotation.</title>
        <authorList>
            <consortium name="The Broad Institute Genomics Platform"/>
            <consortium name="The Broad Institute Genome Sequencing Center for Infectious Disease"/>
            <person name="Wu L."/>
            <person name="Ma J."/>
        </authorList>
    </citation>
    <scope>NUCLEOTIDE SEQUENCE [LARGE SCALE GENOMIC DNA]</scope>
    <source>
        <strain evidence="7">CGMCC 4.7246</strain>
    </source>
</reference>
<dbReference type="HAMAP" id="MF_00995">
    <property type="entry name" value="MqnA"/>
    <property type="match status" value="1"/>
</dbReference>
<dbReference type="GO" id="GO:0004106">
    <property type="term" value="F:chorismate mutase activity"/>
    <property type="evidence" value="ECO:0007669"/>
    <property type="project" value="UniProtKB-EC"/>
</dbReference>
<name>A0ABW1PCS5_9PSEU</name>
<evidence type="ECO:0000256" key="1">
    <source>
        <dbReference type="ARBA" id="ARBA00004863"/>
    </source>
</evidence>